<gene>
    <name evidence="1" type="ORF">GPM918_LOCUS37642</name>
    <name evidence="2" type="ORF">SRO942_LOCUS38415</name>
    <name evidence="3" type="ORF">TMI583_LOCUS42813</name>
</gene>
<proteinExistence type="predicted"/>
<dbReference type="AlphaFoldDB" id="A0A815UQG9"/>
<sequence>IMKSKDFQNLVLSKHQNGDTPTKIYRDLKGGIGRGTVFRWCTMINKTGSIQLTHSQDHTRVIRTKTMVQKRLRRKKKVSIRKLAKNELDISRTSVCRILQTDLGLRAYKLRIEPPMTDLHKVKESNLQIELVTISTKNKH</sequence>
<dbReference type="OrthoDB" id="9979538at2759"/>
<protein>
    <recommendedName>
        <fullName evidence="5">Transposase</fullName>
    </recommendedName>
</protein>
<dbReference type="Proteomes" id="UP000663829">
    <property type="component" value="Unassembled WGS sequence"/>
</dbReference>
<feature type="non-terminal residue" evidence="1">
    <location>
        <position position="1"/>
    </location>
</feature>
<evidence type="ECO:0000313" key="2">
    <source>
        <dbReference type="EMBL" id="CAF4382198.1"/>
    </source>
</evidence>
<evidence type="ECO:0000313" key="3">
    <source>
        <dbReference type="EMBL" id="CAF4386559.1"/>
    </source>
</evidence>
<dbReference type="EMBL" id="CAJOBC010089597">
    <property type="protein sequence ID" value="CAF4382198.1"/>
    <property type="molecule type" value="Genomic_DNA"/>
</dbReference>
<organism evidence="1 4">
    <name type="scientific">Didymodactylos carnosus</name>
    <dbReference type="NCBI Taxonomy" id="1234261"/>
    <lineage>
        <taxon>Eukaryota</taxon>
        <taxon>Metazoa</taxon>
        <taxon>Spiralia</taxon>
        <taxon>Gnathifera</taxon>
        <taxon>Rotifera</taxon>
        <taxon>Eurotatoria</taxon>
        <taxon>Bdelloidea</taxon>
        <taxon>Philodinida</taxon>
        <taxon>Philodinidae</taxon>
        <taxon>Didymodactylos</taxon>
    </lineage>
</organism>
<evidence type="ECO:0008006" key="5">
    <source>
        <dbReference type="Google" id="ProtNLM"/>
    </source>
</evidence>
<dbReference type="Proteomes" id="UP000681722">
    <property type="component" value="Unassembled WGS sequence"/>
</dbReference>
<dbReference type="Proteomes" id="UP000682733">
    <property type="component" value="Unassembled WGS sequence"/>
</dbReference>
<name>A0A815UQG9_9BILA</name>
<dbReference type="EMBL" id="CAJOBA010070136">
    <property type="protein sequence ID" value="CAF4386559.1"/>
    <property type="molecule type" value="Genomic_DNA"/>
</dbReference>
<comment type="caution">
    <text evidence="1">The sequence shown here is derived from an EMBL/GenBank/DDBJ whole genome shotgun (WGS) entry which is preliminary data.</text>
</comment>
<reference evidence="1" key="1">
    <citation type="submission" date="2021-02" db="EMBL/GenBank/DDBJ databases">
        <authorList>
            <person name="Nowell W R."/>
        </authorList>
    </citation>
    <scope>NUCLEOTIDE SEQUENCE</scope>
</reference>
<evidence type="ECO:0000313" key="4">
    <source>
        <dbReference type="Proteomes" id="UP000663829"/>
    </source>
</evidence>
<keyword evidence="4" id="KW-1185">Reference proteome</keyword>
<dbReference type="EMBL" id="CAJNOQ010024041">
    <property type="protein sequence ID" value="CAF1523075.1"/>
    <property type="molecule type" value="Genomic_DNA"/>
</dbReference>
<evidence type="ECO:0000313" key="1">
    <source>
        <dbReference type="EMBL" id="CAF1523075.1"/>
    </source>
</evidence>
<accession>A0A815UQG9</accession>